<dbReference type="InterPro" id="IPR001789">
    <property type="entry name" value="Sig_transdc_resp-reg_receiver"/>
</dbReference>
<dbReference type="SUPFAM" id="SSF52172">
    <property type="entry name" value="CheY-like"/>
    <property type="match status" value="1"/>
</dbReference>
<dbReference type="RefSeq" id="WP_055095855.1">
    <property type="nucleotide sequence ID" value="NZ_JRLF01000012.1"/>
</dbReference>
<comment type="caution">
    <text evidence="3">The sequence shown here is derived from an EMBL/GenBank/DDBJ whole genome shotgun (WGS) entry which is preliminary data.</text>
</comment>
<dbReference type="PROSITE" id="PS50110">
    <property type="entry name" value="RESPONSE_REGULATORY"/>
    <property type="match status" value="1"/>
</dbReference>
<dbReference type="SMART" id="SM00448">
    <property type="entry name" value="REC"/>
    <property type="match status" value="1"/>
</dbReference>
<dbReference type="InterPro" id="IPR011006">
    <property type="entry name" value="CheY-like_superfamily"/>
</dbReference>
<dbReference type="PATRIC" id="fig|362413.3.peg.1066"/>
<gene>
    <name evidence="3" type="ORF">RC62_1093</name>
</gene>
<accession>A0A0N8VMI4</accession>
<dbReference type="STRING" id="362413.RC62_1093"/>
<dbReference type="EMBL" id="JRLF01000012">
    <property type="protein sequence ID" value="KQB39412.1"/>
    <property type="molecule type" value="Genomic_DNA"/>
</dbReference>
<organism evidence="3 4">
    <name type="scientific">Flavobacterium aquidurense</name>
    <dbReference type="NCBI Taxonomy" id="362413"/>
    <lineage>
        <taxon>Bacteria</taxon>
        <taxon>Pseudomonadati</taxon>
        <taxon>Bacteroidota</taxon>
        <taxon>Flavobacteriia</taxon>
        <taxon>Flavobacteriales</taxon>
        <taxon>Flavobacteriaceae</taxon>
        <taxon>Flavobacterium</taxon>
    </lineage>
</organism>
<dbReference type="OrthoDB" id="7631574at2"/>
<dbReference type="Gene3D" id="3.40.50.2300">
    <property type="match status" value="1"/>
</dbReference>
<proteinExistence type="predicted"/>
<evidence type="ECO:0000259" key="2">
    <source>
        <dbReference type="PROSITE" id="PS50110"/>
    </source>
</evidence>
<evidence type="ECO:0000256" key="1">
    <source>
        <dbReference type="PROSITE-ProRule" id="PRU00169"/>
    </source>
</evidence>
<dbReference type="PANTHER" id="PTHR44520:SF2">
    <property type="entry name" value="RESPONSE REGULATOR RCP1"/>
    <property type="match status" value="1"/>
</dbReference>
<sequence length="149" mass="17026">MIKQNYNLLLADDDEDDCAFFKEALDELSLPVSLVTVNDGVQLMDFLADHSSENLPDLLFLDLNMPRKNGSECLKEIKEKEALKNLPVIIFSTSLDNEIVDLMYKKGATYYIRKPAEFSKLKKVIENALTTASQNNFKQPVREHFILQP</sequence>
<dbReference type="GO" id="GO:0000160">
    <property type="term" value="P:phosphorelay signal transduction system"/>
    <property type="evidence" value="ECO:0007669"/>
    <property type="project" value="InterPro"/>
</dbReference>
<dbReference type="PANTHER" id="PTHR44520">
    <property type="entry name" value="RESPONSE REGULATOR RCP1-RELATED"/>
    <property type="match status" value="1"/>
</dbReference>
<dbReference type="InterPro" id="IPR052893">
    <property type="entry name" value="TCS_response_regulator"/>
</dbReference>
<protein>
    <submittedName>
        <fullName evidence="3">Response regulator receiver protein</fullName>
    </submittedName>
</protein>
<dbReference type="AlphaFoldDB" id="A0A0N8VMI4"/>
<dbReference type="Pfam" id="PF00072">
    <property type="entry name" value="Response_reg"/>
    <property type="match status" value="1"/>
</dbReference>
<feature type="domain" description="Response regulatory" evidence="2">
    <location>
        <begin position="7"/>
        <end position="129"/>
    </location>
</feature>
<evidence type="ECO:0000313" key="3">
    <source>
        <dbReference type="EMBL" id="KQB39412.1"/>
    </source>
</evidence>
<feature type="modified residue" description="4-aspartylphosphate" evidence="1">
    <location>
        <position position="62"/>
    </location>
</feature>
<evidence type="ECO:0000313" key="4">
    <source>
        <dbReference type="Proteomes" id="UP000050443"/>
    </source>
</evidence>
<reference evidence="3 4" key="1">
    <citation type="submission" date="2014-09" db="EMBL/GenBank/DDBJ databases">
        <title>Genome sequence of Flavobacterium aquidurense RC62.</title>
        <authorList>
            <person name="Kim J.F."/>
            <person name="Kwak M.-J."/>
        </authorList>
    </citation>
    <scope>NUCLEOTIDE SEQUENCE [LARGE SCALE GENOMIC DNA]</scope>
    <source>
        <strain evidence="3 4">RC62</strain>
    </source>
</reference>
<dbReference type="Proteomes" id="UP000050443">
    <property type="component" value="Unassembled WGS sequence"/>
</dbReference>
<keyword evidence="1" id="KW-0597">Phosphoprotein</keyword>
<name>A0A0N8VMI4_9FLAO</name>